<dbReference type="CDD" id="cd02440">
    <property type="entry name" value="AdoMet_MTases"/>
    <property type="match status" value="1"/>
</dbReference>
<evidence type="ECO:0000256" key="1">
    <source>
        <dbReference type="ARBA" id="ARBA00006594"/>
    </source>
</evidence>
<name>A0A6M8J0K7_9ACTN</name>
<evidence type="ECO:0000256" key="6">
    <source>
        <dbReference type="ARBA" id="ARBA00047942"/>
    </source>
</evidence>
<dbReference type="RefSeq" id="WP_173163893.1">
    <property type="nucleotide sequence ID" value="NZ_CP053716.1"/>
</dbReference>
<feature type="domain" description="Type II methyltransferase M.Eco57I C-terminal" evidence="8">
    <location>
        <begin position="270"/>
        <end position="475"/>
    </location>
</feature>
<dbReference type="SUPFAM" id="SSF53335">
    <property type="entry name" value="S-adenosyl-L-methionine-dependent methyltransferases"/>
    <property type="match status" value="1"/>
</dbReference>
<dbReference type="PANTHER" id="PTHR33841:SF5">
    <property type="entry name" value="DNA METHYLASE (MODIFICATION METHYLASE) (METHYLTRANSFERASE)-RELATED"/>
    <property type="match status" value="1"/>
</dbReference>
<dbReference type="Proteomes" id="UP000503297">
    <property type="component" value="Chromosome"/>
</dbReference>
<keyword evidence="3 9" id="KW-0489">Methyltransferase</keyword>
<dbReference type="GO" id="GO:0032259">
    <property type="term" value="P:methylation"/>
    <property type="evidence" value="ECO:0007669"/>
    <property type="project" value="UniProtKB-KW"/>
</dbReference>
<evidence type="ECO:0000256" key="4">
    <source>
        <dbReference type="ARBA" id="ARBA00022679"/>
    </source>
</evidence>
<dbReference type="KEGG" id="bwa:HLV38_02160"/>
<dbReference type="GO" id="GO:0003676">
    <property type="term" value="F:nucleic acid binding"/>
    <property type="evidence" value="ECO:0007669"/>
    <property type="project" value="InterPro"/>
</dbReference>
<dbReference type="InterPro" id="IPR002052">
    <property type="entry name" value="DNA_methylase_N6_adenine_CS"/>
</dbReference>
<comment type="catalytic activity">
    <reaction evidence="6">
        <text>a 2'-deoxyadenosine in DNA + S-adenosyl-L-methionine = an N(6)-methyl-2'-deoxyadenosine in DNA + S-adenosyl-L-homocysteine + H(+)</text>
        <dbReference type="Rhea" id="RHEA:15197"/>
        <dbReference type="Rhea" id="RHEA-COMP:12418"/>
        <dbReference type="Rhea" id="RHEA-COMP:12419"/>
        <dbReference type="ChEBI" id="CHEBI:15378"/>
        <dbReference type="ChEBI" id="CHEBI:57856"/>
        <dbReference type="ChEBI" id="CHEBI:59789"/>
        <dbReference type="ChEBI" id="CHEBI:90615"/>
        <dbReference type="ChEBI" id="CHEBI:90616"/>
        <dbReference type="EC" id="2.1.1.72"/>
    </reaction>
</comment>
<feature type="domain" description="Type II methyltransferase M.TaqI-like" evidence="7">
    <location>
        <begin position="102"/>
        <end position="211"/>
    </location>
</feature>
<evidence type="ECO:0000313" key="10">
    <source>
        <dbReference type="Proteomes" id="UP000503297"/>
    </source>
</evidence>
<dbReference type="Pfam" id="PF22837">
    <property type="entry name" value="M_Eco57I_C"/>
    <property type="match status" value="1"/>
</dbReference>
<organism evidence="9 10">
    <name type="scientific">Berryella wangjianweii</name>
    <dbReference type="NCBI Taxonomy" id="2734634"/>
    <lineage>
        <taxon>Bacteria</taxon>
        <taxon>Bacillati</taxon>
        <taxon>Actinomycetota</taxon>
        <taxon>Coriobacteriia</taxon>
        <taxon>Eggerthellales</taxon>
        <taxon>Eggerthellaceae</taxon>
        <taxon>Berryella</taxon>
    </lineage>
</organism>
<protein>
    <recommendedName>
        <fullName evidence="2">site-specific DNA-methyltransferase (adenine-specific)</fullName>
        <ecNumber evidence="2">2.1.1.72</ecNumber>
    </recommendedName>
</protein>
<dbReference type="EC" id="2.1.1.72" evidence="2"/>
<dbReference type="Gene3D" id="3.40.50.150">
    <property type="entry name" value="Vaccinia Virus protein VP39"/>
    <property type="match status" value="1"/>
</dbReference>
<gene>
    <name evidence="9" type="ORF">HLV38_02160</name>
</gene>
<evidence type="ECO:0000256" key="5">
    <source>
        <dbReference type="ARBA" id="ARBA00022691"/>
    </source>
</evidence>
<evidence type="ECO:0000313" key="9">
    <source>
        <dbReference type="EMBL" id="QKF07064.1"/>
    </source>
</evidence>
<evidence type="ECO:0000256" key="3">
    <source>
        <dbReference type="ARBA" id="ARBA00022603"/>
    </source>
</evidence>
<dbReference type="InterPro" id="IPR011639">
    <property type="entry name" value="MethylTrfase_TaqI-like_dom"/>
</dbReference>
<dbReference type="GO" id="GO:0006304">
    <property type="term" value="P:DNA modification"/>
    <property type="evidence" value="ECO:0007669"/>
    <property type="project" value="InterPro"/>
</dbReference>
<evidence type="ECO:0000256" key="2">
    <source>
        <dbReference type="ARBA" id="ARBA00011900"/>
    </source>
</evidence>
<keyword evidence="10" id="KW-1185">Reference proteome</keyword>
<dbReference type="GO" id="GO:0009007">
    <property type="term" value="F:site-specific DNA-methyltransferase (adenine-specific) activity"/>
    <property type="evidence" value="ECO:0007669"/>
    <property type="project" value="UniProtKB-EC"/>
</dbReference>
<keyword evidence="5" id="KW-0949">S-adenosyl-L-methionine</keyword>
<dbReference type="InterPro" id="IPR054520">
    <property type="entry name" value="M_Eco57I_C"/>
</dbReference>
<proteinExistence type="inferred from homology"/>
<dbReference type="InterPro" id="IPR029063">
    <property type="entry name" value="SAM-dependent_MTases_sf"/>
</dbReference>
<reference evidence="10" key="1">
    <citation type="submission" date="2020-05" db="EMBL/GenBank/DDBJ databases">
        <title>Novel species in genus Nocardioides.</title>
        <authorList>
            <person name="Zhang G."/>
        </authorList>
    </citation>
    <scope>NUCLEOTIDE SEQUENCE [LARGE SCALE GENOMIC DNA]</scope>
    <source>
        <strain evidence="10">zg-1050</strain>
    </source>
</reference>
<dbReference type="AlphaFoldDB" id="A0A6M8J0K7"/>
<comment type="similarity">
    <text evidence="1">Belongs to the N(4)/N(6)-methyltransferase family.</text>
</comment>
<dbReference type="PRINTS" id="PR00507">
    <property type="entry name" value="N12N6MTFRASE"/>
</dbReference>
<evidence type="ECO:0000259" key="7">
    <source>
        <dbReference type="Pfam" id="PF07669"/>
    </source>
</evidence>
<dbReference type="EMBL" id="CP053716">
    <property type="protein sequence ID" value="QKF07064.1"/>
    <property type="molecule type" value="Genomic_DNA"/>
</dbReference>
<dbReference type="PANTHER" id="PTHR33841">
    <property type="entry name" value="DNA METHYLTRANSFERASE YEEA-RELATED"/>
    <property type="match status" value="1"/>
</dbReference>
<sequence>MIGQELNRQKLQLDYDSKHNQLERNTKGQFATPYELALQITRDALSRVESPERFLEPSCGTGAFISAFEELNSTASITGIEKDVPVFEIADELWRDSRTEVINANFFDTVETLPAFDLLVTNPPYSRHHHLSSAEKKEYGAIAGKMSGIKLSQLAGLHAYFILAGTMLLKSEGIASWLIPSELFSVNYGKKIKEFITSEVTVERIHFFDNDDLQFSDALVSSCVLVIRRKKPSPETKVQITAGRFDAPSKSDYVTVEELTKIEKWQHYFNHQASETNATIGDYFKVKRGLSTGAESFYTREREEWHKLGIDDEWLIPVLPAPRYMRDNIVATDENGWPKDYGRALLSIPNTCNEEDLPASLMDYLDSCPSKVRNGYTATHRKKWYSVEQREPAPIVCTYMSRSNDQPFRFVRNKTRAVVTTAYLGLYPKHNLSDEQIDRICSSLNSISADTLISSGREYGGGLRKLEPKELLSVPFDFN</sequence>
<dbReference type="REBASE" id="391455">
    <property type="entry name" value="M.Eba1050ORF2160P"/>
</dbReference>
<dbReference type="Pfam" id="PF07669">
    <property type="entry name" value="Eco57I"/>
    <property type="match status" value="1"/>
</dbReference>
<dbReference type="InterPro" id="IPR050953">
    <property type="entry name" value="N4_N6_ade-DNA_methylase"/>
</dbReference>
<keyword evidence="4" id="KW-0808">Transferase</keyword>
<accession>A0A6M8J0K7</accession>
<evidence type="ECO:0000259" key="8">
    <source>
        <dbReference type="Pfam" id="PF22837"/>
    </source>
</evidence>
<dbReference type="PROSITE" id="PS00092">
    <property type="entry name" value="N6_MTASE"/>
    <property type="match status" value="1"/>
</dbReference>